<dbReference type="Gene3D" id="3.30.530.20">
    <property type="match status" value="1"/>
</dbReference>
<evidence type="ECO:0000313" key="7">
    <source>
        <dbReference type="Proteomes" id="UP001139411"/>
    </source>
</evidence>
<accession>A0A9X1QG70</accession>
<evidence type="ECO:0000313" key="4">
    <source>
        <dbReference type="EMBL" id="MCF2499159.1"/>
    </source>
</evidence>
<sequence>MDSEQKTQVIEIERQFNVSVEELFKAWTEAEHLKQWWHPMGASLTDVKNELKEGGAVEYYVGDSGLEITGTYSEVVPNEKLAYSWVWNMSDEGSESGYKLDITFSPDGEGSKLKVVQEGFSGPEFLKPHEEGWEKGLDDLESYLSSGTGKTDSDAQNSGEVNVNAQSDNAGQDATAQDNLKSAENMTDRSGGYNEDPDQVKVGGG</sequence>
<dbReference type="EMBL" id="CP098805">
    <property type="protein sequence ID" value="USJ32618.1"/>
    <property type="molecule type" value="Genomic_DNA"/>
</dbReference>
<dbReference type="InterPro" id="IPR013538">
    <property type="entry name" value="ASHA1/2-like_C"/>
</dbReference>
<dbReference type="AlphaFoldDB" id="A0A9X1QG70"/>
<evidence type="ECO:0000256" key="2">
    <source>
        <dbReference type="SAM" id="MobiDB-lite"/>
    </source>
</evidence>
<dbReference type="Pfam" id="PF08327">
    <property type="entry name" value="AHSA1"/>
    <property type="match status" value="1"/>
</dbReference>
<dbReference type="InterPro" id="IPR023393">
    <property type="entry name" value="START-like_dom_sf"/>
</dbReference>
<name>A0A9X1QG70_9BACT</name>
<proteinExistence type="inferred from homology"/>
<organism evidence="4 7">
    <name type="scientific">Dyadobacter chenhuakuii</name>
    <dbReference type="NCBI Taxonomy" id="2909339"/>
    <lineage>
        <taxon>Bacteria</taxon>
        <taxon>Pseudomonadati</taxon>
        <taxon>Bacteroidota</taxon>
        <taxon>Cytophagia</taxon>
        <taxon>Cytophagales</taxon>
        <taxon>Spirosomataceae</taxon>
        <taxon>Dyadobacter</taxon>
    </lineage>
</organism>
<evidence type="ECO:0000313" key="6">
    <source>
        <dbReference type="Proteomes" id="UP001055420"/>
    </source>
</evidence>
<protein>
    <submittedName>
        <fullName evidence="4">SRPBCC domain-containing protein</fullName>
    </submittedName>
</protein>
<dbReference type="CDD" id="cd07814">
    <property type="entry name" value="SRPBCC_CalC_Aha1-like"/>
    <property type="match status" value="1"/>
</dbReference>
<comment type="similarity">
    <text evidence="1">Belongs to the AHA1 family.</text>
</comment>
<dbReference type="EMBL" id="JAKFFV010000007">
    <property type="protein sequence ID" value="MCF2499159.1"/>
    <property type="molecule type" value="Genomic_DNA"/>
</dbReference>
<feature type="compositionally biased region" description="Basic and acidic residues" evidence="2">
    <location>
        <begin position="126"/>
        <end position="138"/>
    </location>
</feature>
<dbReference type="Proteomes" id="UP001055420">
    <property type="component" value="Chromosome"/>
</dbReference>
<feature type="compositionally biased region" description="Polar residues" evidence="2">
    <location>
        <begin position="143"/>
        <end position="185"/>
    </location>
</feature>
<dbReference type="Proteomes" id="UP001139411">
    <property type="component" value="Unassembled WGS sequence"/>
</dbReference>
<feature type="domain" description="Activator of Hsp90 ATPase homologue 1/2-like C-terminal" evidence="3">
    <location>
        <begin position="17"/>
        <end position="144"/>
    </location>
</feature>
<keyword evidence="6" id="KW-1185">Reference proteome</keyword>
<dbReference type="SUPFAM" id="SSF55961">
    <property type="entry name" value="Bet v1-like"/>
    <property type="match status" value="1"/>
</dbReference>
<evidence type="ECO:0000256" key="1">
    <source>
        <dbReference type="ARBA" id="ARBA00006817"/>
    </source>
</evidence>
<evidence type="ECO:0000313" key="5">
    <source>
        <dbReference type="EMBL" id="USJ32618.1"/>
    </source>
</evidence>
<gene>
    <name evidence="4" type="ORF">L0661_12625</name>
    <name evidence="5" type="ORF">NFI80_07700</name>
</gene>
<evidence type="ECO:0000259" key="3">
    <source>
        <dbReference type="Pfam" id="PF08327"/>
    </source>
</evidence>
<feature type="region of interest" description="Disordered" evidence="2">
    <location>
        <begin position="123"/>
        <end position="205"/>
    </location>
</feature>
<dbReference type="RefSeq" id="WP_235163570.1">
    <property type="nucleotide sequence ID" value="NZ_CP098805.1"/>
</dbReference>
<reference evidence="4" key="1">
    <citation type="submission" date="2022-01" db="EMBL/GenBank/DDBJ databases">
        <title>Novel species in genus Dyadobacter.</title>
        <authorList>
            <person name="Ma C."/>
        </authorList>
    </citation>
    <scope>NUCLEOTIDE SEQUENCE</scope>
    <source>
        <strain evidence="5">CY22</strain>
        <strain evidence="4">CY357</strain>
    </source>
</reference>